<accession>A0A835CK17</accession>
<evidence type="ECO:0000313" key="2">
    <source>
        <dbReference type="EMBL" id="KAF7844201.1"/>
    </source>
</evidence>
<organism evidence="2 3">
    <name type="scientific">Senna tora</name>
    <dbReference type="NCBI Taxonomy" id="362788"/>
    <lineage>
        <taxon>Eukaryota</taxon>
        <taxon>Viridiplantae</taxon>
        <taxon>Streptophyta</taxon>
        <taxon>Embryophyta</taxon>
        <taxon>Tracheophyta</taxon>
        <taxon>Spermatophyta</taxon>
        <taxon>Magnoliopsida</taxon>
        <taxon>eudicotyledons</taxon>
        <taxon>Gunneridae</taxon>
        <taxon>Pentapetalae</taxon>
        <taxon>rosids</taxon>
        <taxon>fabids</taxon>
        <taxon>Fabales</taxon>
        <taxon>Fabaceae</taxon>
        <taxon>Caesalpinioideae</taxon>
        <taxon>Cassia clade</taxon>
        <taxon>Senna</taxon>
    </lineage>
</organism>
<evidence type="ECO:0000313" key="3">
    <source>
        <dbReference type="Proteomes" id="UP000634136"/>
    </source>
</evidence>
<name>A0A835CK17_9FABA</name>
<dbReference type="AlphaFoldDB" id="A0A835CK17"/>
<protein>
    <submittedName>
        <fullName evidence="2">Uncharacterized protein</fullName>
    </submittedName>
</protein>
<dbReference type="Proteomes" id="UP000634136">
    <property type="component" value="Unassembled WGS sequence"/>
</dbReference>
<feature type="region of interest" description="Disordered" evidence="1">
    <location>
        <begin position="28"/>
        <end position="53"/>
    </location>
</feature>
<keyword evidence="3" id="KW-1185">Reference proteome</keyword>
<comment type="caution">
    <text evidence="2">The sequence shown here is derived from an EMBL/GenBank/DDBJ whole genome shotgun (WGS) entry which is preliminary data.</text>
</comment>
<gene>
    <name evidence="2" type="ORF">G2W53_001106</name>
</gene>
<reference evidence="2" key="1">
    <citation type="submission" date="2020-09" db="EMBL/GenBank/DDBJ databases">
        <title>Genome-Enabled Discovery of Anthraquinone Biosynthesis in Senna tora.</title>
        <authorList>
            <person name="Kang S.-H."/>
            <person name="Pandey R.P."/>
            <person name="Lee C.-M."/>
            <person name="Sim J.-S."/>
            <person name="Jeong J.-T."/>
            <person name="Choi B.-S."/>
            <person name="Jung M."/>
            <person name="Ginzburg D."/>
            <person name="Zhao K."/>
            <person name="Won S.Y."/>
            <person name="Oh T.-J."/>
            <person name="Yu Y."/>
            <person name="Kim N.-H."/>
            <person name="Lee O.R."/>
            <person name="Lee T.-H."/>
            <person name="Bashyal P."/>
            <person name="Kim T.-S."/>
            <person name="Lee W.-H."/>
            <person name="Kawkins C."/>
            <person name="Kim C.-K."/>
            <person name="Kim J.S."/>
            <person name="Ahn B.O."/>
            <person name="Rhee S.Y."/>
            <person name="Sohng J.K."/>
        </authorList>
    </citation>
    <scope>NUCLEOTIDE SEQUENCE</scope>
    <source>
        <tissue evidence="2">Leaf</tissue>
    </source>
</reference>
<sequence length="106" mass="11886">MPFFPYGLTKHSIHQSTIASKQRCGKHGRRLLSHRESSTGARRCSQDGGGRSVRHVPRISNQVAHHVANFLYSFHPSTWFCNFPAHVITLAQHDVLSSAEDVPEVL</sequence>
<proteinExistence type="predicted"/>
<evidence type="ECO:0000256" key="1">
    <source>
        <dbReference type="SAM" id="MobiDB-lite"/>
    </source>
</evidence>
<dbReference type="EMBL" id="JAAIUW010000001">
    <property type="protein sequence ID" value="KAF7844201.1"/>
    <property type="molecule type" value="Genomic_DNA"/>
</dbReference>